<sequence>MRVLCVVCLLLSVFNCIAQTPDVSVTVSNKSVYVGQLNQIKVTILVPTWLTKPLYFNEVEDVNLISLNSEKSAFAYSKQIKGKTWSGVIKEFNVIPMKDGQFTITIPPIDVHFMGEHQNTIKHTIAAQTVTFSATIPLKAKSLSPLIIAENITLNEQINAPDPLIRGSVLERIVTLDISGTSGIFIPELLSEMSTTQFKAYSPNLKVDDRQDARSSALISTVTQSQSVLLLEDGNINLTGISLNYYQPSSDTVKTIKSEITRLNVEKASRSTQQTWIIIVFISICLVGLLIFREGFVNLLSQIKHRFTTSEWYLYYQCKQALTHDHKHALLLYLKWQAHWQATLCENHLLWQNAKQLQSNLEQAIYFEKSDSQLVDEFKQLRLRLTALSSKKPATLDPLNPK</sequence>
<proteinExistence type="predicted"/>
<dbReference type="STRING" id="1348114.OM33_17430"/>
<keyword evidence="1" id="KW-0472">Membrane</keyword>
<dbReference type="HOGENOM" id="CLU_684886_0_0_6"/>
<keyword evidence="2" id="KW-0732">Signal</keyword>
<dbReference type="PANTHER" id="PTHR40940">
    <property type="entry name" value="PROTEIN BATD-RELATED"/>
    <property type="match status" value="1"/>
</dbReference>
<accession>A0A0A7EK00</accession>
<dbReference type="OrthoDB" id="5293418at2"/>
<dbReference type="RefSeq" id="WP_040135470.1">
    <property type="nucleotide sequence ID" value="NZ_CP009889.1"/>
</dbReference>
<organism evidence="3 4">
    <name type="scientific">Pseudoalteromonas piratica</name>
    <dbReference type="NCBI Taxonomy" id="1348114"/>
    <lineage>
        <taxon>Bacteria</taxon>
        <taxon>Pseudomonadati</taxon>
        <taxon>Pseudomonadota</taxon>
        <taxon>Gammaproteobacteria</taxon>
        <taxon>Alteromonadales</taxon>
        <taxon>Pseudoalteromonadaceae</taxon>
        <taxon>Pseudoalteromonas</taxon>
    </lineage>
</organism>
<keyword evidence="4" id="KW-1185">Reference proteome</keyword>
<protein>
    <submittedName>
        <fullName evidence="3">Uncharacterized protein</fullName>
    </submittedName>
</protein>
<dbReference type="Proteomes" id="UP000030341">
    <property type="component" value="Chromosome 2"/>
</dbReference>
<gene>
    <name evidence="3" type="ORF">OM33_17430</name>
</gene>
<dbReference type="PANTHER" id="PTHR40940:SF1">
    <property type="entry name" value="PROTEIN BATD"/>
    <property type="match status" value="1"/>
</dbReference>
<feature type="chain" id="PRO_5002038043" evidence="2">
    <location>
        <begin position="19"/>
        <end position="402"/>
    </location>
</feature>
<evidence type="ECO:0000256" key="2">
    <source>
        <dbReference type="SAM" id="SignalP"/>
    </source>
</evidence>
<keyword evidence="1" id="KW-0812">Transmembrane</keyword>
<name>A0A0A7EK00_9GAMM</name>
<feature type="transmembrane region" description="Helical" evidence="1">
    <location>
        <begin position="276"/>
        <end position="296"/>
    </location>
</feature>
<dbReference type="KEGG" id="pseo:OM33_17430"/>
<evidence type="ECO:0000256" key="1">
    <source>
        <dbReference type="SAM" id="Phobius"/>
    </source>
</evidence>
<keyword evidence="1" id="KW-1133">Transmembrane helix</keyword>
<dbReference type="eggNOG" id="ENOG502Z8JG">
    <property type="taxonomic scope" value="Bacteria"/>
</dbReference>
<reference evidence="3 4" key="1">
    <citation type="submission" date="2014-11" db="EMBL/GenBank/DDBJ databases">
        <title>Complete Genome Sequence of Pseudoalteromonas sp. Strain OCN003 Isolated from Kaneohe Bay, Oahu, Hawaii.</title>
        <authorList>
            <person name="Beurmann S."/>
            <person name="Videau P."/>
            <person name="Ushijima B."/>
            <person name="Smith A.M."/>
            <person name="Aeby G.S."/>
            <person name="Callahan S.M."/>
            <person name="Belcaid M."/>
        </authorList>
    </citation>
    <scope>NUCLEOTIDE SEQUENCE [LARGE SCALE GENOMIC DNA]</scope>
    <source>
        <strain evidence="3 4">OCN003</strain>
    </source>
</reference>
<dbReference type="EMBL" id="CP009889">
    <property type="protein sequence ID" value="AIY66878.1"/>
    <property type="molecule type" value="Genomic_DNA"/>
</dbReference>
<evidence type="ECO:0000313" key="3">
    <source>
        <dbReference type="EMBL" id="AIY66878.1"/>
    </source>
</evidence>
<dbReference type="InterPro" id="IPR025738">
    <property type="entry name" value="BatD"/>
</dbReference>
<dbReference type="AlphaFoldDB" id="A0A0A7EK00"/>
<feature type="signal peptide" evidence="2">
    <location>
        <begin position="1"/>
        <end position="18"/>
    </location>
</feature>
<evidence type="ECO:0000313" key="4">
    <source>
        <dbReference type="Proteomes" id="UP000030341"/>
    </source>
</evidence>